<keyword evidence="9" id="KW-1185">Reference proteome</keyword>
<dbReference type="Pfam" id="PF04055">
    <property type="entry name" value="Radical_SAM"/>
    <property type="match status" value="1"/>
</dbReference>
<dbReference type="InterPro" id="IPR023885">
    <property type="entry name" value="4Fe4S-binding_SPASM_dom"/>
</dbReference>
<name>A0A8J3G5U1_9BACT</name>
<evidence type="ECO:0000313" key="8">
    <source>
        <dbReference type="EMBL" id="GHB40207.1"/>
    </source>
</evidence>
<evidence type="ECO:0000256" key="5">
    <source>
        <dbReference type="ARBA" id="ARBA00023014"/>
    </source>
</evidence>
<sequence>MIAIGLFEKIIQENHQHLHYLHLYFQGEPFLHPHFTKLIEIAHTYGVYTATSTNAHYLTQANVAKTLQSGLRQLIVSVDGITQEIYENYRVGGKLAKVEEGIRRLIQTRNERNLRYPYVILQFLVTGVNEHQIPALQEWCENLEVDELQLKSTQIYNYEDGSPLIPTNLEYSRYIPDGKGKWKLKKQPENKCWRMWQGSVITWDGRVVPCCFDKDASHVFGSVKENSLASIWRNAPYQAFRGQLLADRTQIEICSNCTE</sequence>
<dbReference type="InterPro" id="IPR013785">
    <property type="entry name" value="Aldolase_TIM"/>
</dbReference>
<reference evidence="8" key="2">
    <citation type="submission" date="2020-09" db="EMBL/GenBank/DDBJ databases">
        <authorList>
            <person name="Sun Q."/>
            <person name="Kim S."/>
        </authorList>
    </citation>
    <scope>NUCLEOTIDE SEQUENCE</scope>
    <source>
        <strain evidence="8">KCTC 23224</strain>
    </source>
</reference>
<dbReference type="InterPro" id="IPR007197">
    <property type="entry name" value="rSAM"/>
</dbReference>
<keyword evidence="2" id="KW-0949">S-adenosyl-L-methionine</keyword>
<dbReference type="CDD" id="cd01335">
    <property type="entry name" value="Radical_SAM"/>
    <property type="match status" value="1"/>
</dbReference>
<dbReference type="InterPro" id="IPR050377">
    <property type="entry name" value="Radical_SAM_PqqE_MftC-like"/>
</dbReference>
<organism evidence="8 9">
    <name type="scientific">Mongoliitalea lutea</name>
    <dbReference type="NCBI Taxonomy" id="849756"/>
    <lineage>
        <taxon>Bacteria</taxon>
        <taxon>Pseudomonadati</taxon>
        <taxon>Bacteroidota</taxon>
        <taxon>Cytophagia</taxon>
        <taxon>Cytophagales</taxon>
        <taxon>Cyclobacteriaceae</taxon>
        <taxon>Mongoliitalea</taxon>
    </lineage>
</organism>
<gene>
    <name evidence="8" type="ORF">GCM10008106_21760</name>
</gene>
<evidence type="ECO:0000259" key="6">
    <source>
        <dbReference type="Pfam" id="PF04055"/>
    </source>
</evidence>
<comment type="cofactor">
    <cofactor evidence="1">
        <name>[4Fe-4S] cluster</name>
        <dbReference type="ChEBI" id="CHEBI:49883"/>
    </cofactor>
</comment>
<dbReference type="EMBL" id="BMYF01000012">
    <property type="protein sequence ID" value="GHB40207.1"/>
    <property type="molecule type" value="Genomic_DNA"/>
</dbReference>
<comment type="caution">
    <text evidence="8">The sequence shown here is derived from an EMBL/GenBank/DDBJ whole genome shotgun (WGS) entry which is preliminary data.</text>
</comment>
<dbReference type="AlphaFoldDB" id="A0A8J3G5U1"/>
<evidence type="ECO:0000256" key="1">
    <source>
        <dbReference type="ARBA" id="ARBA00001966"/>
    </source>
</evidence>
<proteinExistence type="predicted"/>
<keyword evidence="4" id="KW-0408">Iron</keyword>
<evidence type="ECO:0008006" key="10">
    <source>
        <dbReference type="Google" id="ProtNLM"/>
    </source>
</evidence>
<dbReference type="SUPFAM" id="SSF102114">
    <property type="entry name" value="Radical SAM enzymes"/>
    <property type="match status" value="1"/>
</dbReference>
<dbReference type="Proteomes" id="UP000642809">
    <property type="component" value="Unassembled WGS sequence"/>
</dbReference>
<dbReference type="PANTHER" id="PTHR11228:SF7">
    <property type="entry name" value="PQQA PEPTIDE CYCLASE"/>
    <property type="match status" value="1"/>
</dbReference>
<dbReference type="GO" id="GO:0051536">
    <property type="term" value="F:iron-sulfur cluster binding"/>
    <property type="evidence" value="ECO:0007669"/>
    <property type="project" value="UniProtKB-KW"/>
</dbReference>
<keyword evidence="3" id="KW-0479">Metal-binding</keyword>
<evidence type="ECO:0000256" key="2">
    <source>
        <dbReference type="ARBA" id="ARBA00022691"/>
    </source>
</evidence>
<dbReference type="GO" id="GO:0046872">
    <property type="term" value="F:metal ion binding"/>
    <property type="evidence" value="ECO:0007669"/>
    <property type="project" value="UniProtKB-KW"/>
</dbReference>
<feature type="domain" description="Radical SAM core" evidence="6">
    <location>
        <begin position="20"/>
        <end position="139"/>
    </location>
</feature>
<evidence type="ECO:0000256" key="3">
    <source>
        <dbReference type="ARBA" id="ARBA00022723"/>
    </source>
</evidence>
<protein>
    <recommendedName>
        <fullName evidence="10">Radical SAM additional 4Fe4S-binding SPASM domain-containing protein</fullName>
    </recommendedName>
</protein>
<dbReference type="InterPro" id="IPR058240">
    <property type="entry name" value="rSAM_sf"/>
</dbReference>
<reference evidence="8" key="1">
    <citation type="journal article" date="2014" name="Int. J. Syst. Evol. Microbiol.">
        <title>Complete genome sequence of Corynebacterium casei LMG S-19264T (=DSM 44701T), isolated from a smear-ripened cheese.</title>
        <authorList>
            <consortium name="US DOE Joint Genome Institute (JGI-PGF)"/>
            <person name="Walter F."/>
            <person name="Albersmeier A."/>
            <person name="Kalinowski J."/>
            <person name="Ruckert C."/>
        </authorList>
    </citation>
    <scope>NUCLEOTIDE SEQUENCE</scope>
    <source>
        <strain evidence="8">KCTC 23224</strain>
    </source>
</reference>
<keyword evidence="5" id="KW-0411">Iron-sulfur</keyword>
<dbReference type="GO" id="GO:0003824">
    <property type="term" value="F:catalytic activity"/>
    <property type="evidence" value="ECO:0007669"/>
    <property type="project" value="InterPro"/>
</dbReference>
<dbReference type="PANTHER" id="PTHR11228">
    <property type="entry name" value="RADICAL SAM DOMAIN PROTEIN"/>
    <property type="match status" value="1"/>
</dbReference>
<evidence type="ECO:0000256" key="4">
    <source>
        <dbReference type="ARBA" id="ARBA00023004"/>
    </source>
</evidence>
<evidence type="ECO:0000259" key="7">
    <source>
        <dbReference type="Pfam" id="PF13186"/>
    </source>
</evidence>
<evidence type="ECO:0000313" key="9">
    <source>
        <dbReference type="Proteomes" id="UP000642809"/>
    </source>
</evidence>
<dbReference type="Gene3D" id="3.20.20.70">
    <property type="entry name" value="Aldolase class I"/>
    <property type="match status" value="1"/>
</dbReference>
<feature type="domain" description="4Fe4S-binding SPASM" evidence="7">
    <location>
        <begin position="192"/>
        <end position="258"/>
    </location>
</feature>
<dbReference type="Pfam" id="PF13186">
    <property type="entry name" value="SPASM"/>
    <property type="match status" value="1"/>
</dbReference>
<accession>A0A8J3G5U1</accession>